<organism evidence="1 2">
    <name type="scientific">Hymenobacter aerilatus</name>
    <dbReference type="NCBI Taxonomy" id="2932251"/>
    <lineage>
        <taxon>Bacteria</taxon>
        <taxon>Pseudomonadati</taxon>
        <taxon>Bacteroidota</taxon>
        <taxon>Cytophagia</taxon>
        <taxon>Cytophagales</taxon>
        <taxon>Hymenobacteraceae</taxon>
        <taxon>Hymenobacter</taxon>
    </lineage>
</organism>
<dbReference type="RefSeq" id="WP_245094444.1">
    <property type="nucleotide sequence ID" value="NZ_CP095053.1"/>
</dbReference>
<accession>A0A8T9SVT0</accession>
<name>A0A8T9SVT0_9BACT</name>
<sequence>MSVKLNDIPSEDAILRDLCNRSFYRFFCEFWETIEAAPLIPSPHIKYICNELQVAYEKWERGESQDDIIINVPPGSSKSTVISQLYPAWLWVKDSSIFTLCTSYKAKLSTKNISRTKDCLTSKKFKSVFPNLIQLRDNDNSKTRFKNNNKGGEIEVSSTGGEATGNHYHFIIIDDPLSVKLAASEVARETANDYINTSLASRKKNFDTTVTILVMQRLHEEDPTGVWLSTKEVNHICLPAELTDNVKPVAARALYVDGLLDPVRKSNKVLKSTKVSLGSYAYAGQFLQQPAPSEGGLLKKHWFQKATWQQFQELTRGQKVVWEFDADTAYTKNTTNDPSALLASTYVNNTLYIRAVNQKWLELPELLRFIPKFLEDNGQTPDSKLYIEPKASGKSIVQSIRAETLVNVVEAPSPTLDKITRVHGIAAFVESLRVVLIDGSWNQDFIAQCATFPNAAHDDMVDCLTQRIERILAAPLNQKRNKAIYL</sequence>
<dbReference type="KEGG" id="haei:MUN82_01865"/>
<evidence type="ECO:0000313" key="1">
    <source>
        <dbReference type="EMBL" id="UOR05857.1"/>
    </source>
</evidence>
<evidence type="ECO:0000313" key="2">
    <source>
        <dbReference type="Proteomes" id="UP000829925"/>
    </source>
</evidence>
<dbReference type="Proteomes" id="UP000829925">
    <property type="component" value="Chromosome"/>
</dbReference>
<dbReference type="InterPro" id="IPR006517">
    <property type="entry name" value="Phage_terminase_lsu-like_C"/>
</dbReference>
<dbReference type="NCBIfam" id="TIGR01630">
    <property type="entry name" value="psiM2_ORF9"/>
    <property type="match status" value="1"/>
</dbReference>
<gene>
    <name evidence="1" type="primary">terL</name>
    <name evidence="1" type="ORF">MUN82_01865</name>
</gene>
<keyword evidence="2" id="KW-1185">Reference proteome</keyword>
<reference evidence="1 2" key="1">
    <citation type="submission" date="2022-04" db="EMBL/GenBank/DDBJ databases">
        <title>Hymenobacter sp. isolated from the air.</title>
        <authorList>
            <person name="Won M."/>
            <person name="Lee C.-M."/>
            <person name="Woen H.-Y."/>
            <person name="Kwon S.-W."/>
        </authorList>
    </citation>
    <scope>NUCLEOTIDE SEQUENCE [LARGE SCALE GENOMIC DNA]</scope>
    <source>
        <strain evidence="2">5413 J-13</strain>
    </source>
</reference>
<protein>
    <submittedName>
        <fullName evidence="1">Phage terminase large subunit</fullName>
    </submittedName>
</protein>
<dbReference type="EMBL" id="CP095053">
    <property type="protein sequence ID" value="UOR05857.1"/>
    <property type="molecule type" value="Genomic_DNA"/>
</dbReference>
<dbReference type="Gene3D" id="3.40.50.300">
    <property type="entry name" value="P-loop containing nucleotide triphosphate hydrolases"/>
    <property type="match status" value="1"/>
</dbReference>
<dbReference type="InterPro" id="IPR027417">
    <property type="entry name" value="P-loop_NTPase"/>
</dbReference>
<proteinExistence type="predicted"/>
<dbReference type="AlphaFoldDB" id="A0A8T9SVT0"/>